<proteinExistence type="predicted"/>
<organism evidence="2 3">
    <name type="scientific">Epicoccum nigrum</name>
    <name type="common">Soil fungus</name>
    <name type="synonym">Epicoccum purpurascens</name>
    <dbReference type="NCBI Taxonomy" id="105696"/>
    <lineage>
        <taxon>Eukaryota</taxon>
        <taxon>Fungi</taxon>
        <taxon>Dikarya</taxon>
        <taxon>Ascomycota</taxon>
        <taxon>Pezizomycotina</taxon>
        <taxon>Dothideomycetes</taxon>
        <taxon>Pleosporomycetidae</taxon>
        <taxon>Pleosporales</taxon>
        <taxon>Pleosporineae</taxon>
        <taxon>Didymellaceae</taxon>
        <taxon>Epicoccum</taxon>
    </lineage>
</organism>
<accession>A0A1Y2MGF8</accession>
<dbReference type="Proteomes" id="UP000193240">
    <property type="component" value="Unassembled WGS sequence"/>
</dbReference>
<reference evidence="2 3" key="1">
    <citation type="journal article" date="2017" name="Genome Announc.">
        <title>Genome sequence of the saprophytic ascomycete Epicoccum nigrum ICMP 19927 strain isolated from New Zealand.</title>
        <authorList>
            <person name="Fokin M."/>
            <person name="Fleetwood D."/>
            <person name="Weir B.S."/>
            <person name="Villas-Boas S.G."/>
        </authorList>
    </citation>
    <scope>NUCLEOTIDE SEQUENCE [LARGE SCALE GENOMIC DNA]</scope>
    <source>
        <strain evidence="2 3">ICMP 19927</strain>
    </source>
</reference>
<name>A0A1Y2MGF8_EPING</name>
<dbReference type="OMA" id="PRIRITS"/>
<dbReference type="EMBL" id="KZ107838">
    <property type="protein sequence ID" value="OSS55190.1"/>
    <property type="molecule type" value="Genomic_DNA"/>
</dbReference>
<gene>
    <name evidence="2" type="ORF">B5807_01757</name>
</gene>
<dbReference type="AlphaFoldDB" id="A0A1Y2MGF8"/>
<feature type="region of interest" description="Disordered" evidence="1">
    <location>
        <begin position="427"/>
        <end position="447"/>
    </location>
</feature>
<feature type="compositionally biased region" description="Polar residues" evidence="1">
    <location>
        <begin position="480"/>
        <end position="492"/>
    </location>
</feature>
<evidence type="ECO:0000256" key="1">
    <source>
        <dbReference type="SAM" id="MobiDB-lite"/>
    </source>
</evidence>
<protein>
    <submittedName>
        <fullName evidence="2">Uncharacterized protein</fullName>
    </submittedName>
</protein>
<dbReference type="InParanoid" id="A0A1Y2MGF8"/>
<feature type="region of interest" description="Disordered" evidence="1">
    <location>
        <begin position="18"/>
        <end position="41"/>
    </location>
</feature>
<evidence type="ECO:0000313" key="3">
    <source>
        <dbReference type="Proteomes" id="UP000193240"/>
    </source>
</evidence>
<feature type="compositionally biased region" description="Basic residues" evidence="1">
    <location>
        <begin position="493"/>
        <end position="505"/>
    </location>
</feature>
<feature type="region of interest" description="Disordered" evidence="1">
    <location>
        <begin position="477"/>
        <end position="505"/>
    </location>
</feature>
<evidence type="ECO:0000313" key="2">
    <source>
        <dbReference type="EMBL" id="OSS55190.1"/>
    </source>
</evidence>
<keyword evidence="3" id="KW-1185">Reference proteome</keyword>
<sequence>MGRQAYLSKIAFGRSAFEPTSEATESDHYVQLSSSQSDEQLPQRYREARANNQVQLYDERGNPINPRSHAYAKKLRDAQNDVLASVGVVERRRPAHQGLPGSYEERIQELEAEETIGNMLALTSTVAENGCTWWIGSLRDRILTFRIPNALSFIQVVTSERAASGSSLAYTGFIPRLLSTIGIQAFVYGAYVYQPLERLVHFTQASSRTRRFLRRSRSLLAFGFRLGLEVLFYPFSYHANLQRLGLIPARPLLPSWKSFLPFSSQSPLMPLSIHYSTSGTATDIARAFFTSPVVVVVAEHFYERWIYSAIFEAVESFIIRPDNADIESPDALGKDRATSILGLQRRSPPLVRSAINKLLVFLGWCEPDVVPGTDLAPSVANADQGVEVAGTRITDLVPIEIPVSRTDRQVTDGANESTVTVPIDFLNDERRPTTPPTPTISDHDENDPRIRITSREGIVEMEVRLPPRVISSHSELLDAQPTSSRHNQFASRNTHRRVSPPSHHRVTQLSTEPSQMIGAIVKSQLVGWAVLPFKLVVLRLVASHFLASQKDHGLALRFVEPFPSFNDLSLRSIGVGMSRVALCSALELAIDLSLWSAQYMAVTTVGKTIFDWGAL</sequence>
<feature type="compositionally biased region" description="Polar residues" evidence="1">
    <location>
        <begin position="31"/>
        <end position="40"/>
    </location>
</feature>